<comment type="similarity">
    <text evidence="3">Belongs to the peptidase M24B family.</text>
</comment>
<keyword evidence="7 14" id="KW-0378">Hydrolase</keyword>
<dbReference type="InterPro" id="IPR052433">
    <property type="entry name" value="X-Pro_dipept-like"/>
</dbReference>
<dbReference type="AlphaFoldDB" id="A0A2S2E0G0"/>
<keyword evidence="14" id="KW-0031">Aminopeptidase</keyword>
<dbReference type="InterPro" id="IPR036005">
    <property type="entry name" value="Creatinase/aminopeptidase-like"/>
</dbReference>
<dbReference type="PANTHER" id="PTHR43226:SF4">
    <property type="entry name" value="XAA-PRO AMINOPEPTIDASE 3"/>
    <property type="match status" value="1"/>
</dbReference>
<organism evidence="14 15">
    <name type="scientific">Saliniradius amylolyticus</name>
    <dbReference type="NCBI Taxonomy" id="2183582"/>
    <lineage>
        <taxon>Bacteria</taxon>
        <taxon>Pseudomonadati</taxon>
        <taxon>Pseudomonadota</taxon>
        <taxon>Gammaproteobacteria</taxon>
        <taxon>Alteromonadales</taxon>
        <taxon>Alteromonadaceae</taxon>
        <taxon>Saliniradius</taxon>
    </lineage>
</organism>
<evidence type="ECO:0000256" key="8">
    <source>
        <dbReference type="ARBA" id="ARBA00023049"/>
    </source>
</evidence>
<keyword evidence="15" id="KW-1185">Reference proteome</keyword>
<dbReference type="Gene3D" id="3.40.350.10">
    <property type="entry name" value="Creatinase/prolidase N-terminal domain"/>
    <property type="match status" value="1"/>
</dbReference>
<reference evidence="14 15" key="1">
    <citation type="submission" date="2018-05" db="EMBL/GenBank/DDBJ databases">
        <title>Salinimonas sp. HMF8227 Genome sequencing and assembly.</title>
        <authorList>
            <person name="Kang H."/>
            <person name="Kang J."/>
            <person name="Cha I."/>
            <person name="Kim H."/>
            <person name="Joh K."/>
        </authorList>
    </citation>
    <scope>NUCLEOTIDE SEQUENCE [LARGE SCALE GENOMIC DNA]</scope>
    <source>
        <strain evidence="14 15">HMF8227</strain>
    </source>
</reference>
<dbReference type="GO" id="GO:0005829">
    <property type="term" value="C:cytosol"/>
    <property type="evidence" value="ECO:0007669"/>
    <property type="project" value="TreeGrafter"/>
</dbReference>
<dbReference type="PROSITE" id="PS00491">
    <property type="entry name" value="PROLINE_PEPTIDASE"/>
    <property type="match status" value="1"/>
</dbReference>
<dbReference type="KEGG" id="salh:HMF8227_00632"/>
<proteinExistence type="inferred from homology"/>
<evidence type="ECO:0000256" key="4">
    <source>
        <dbReference type="ARBA" id="ARBA00012574"/>
    </source>
</evidence>
<dbReference type="EC" id="3.4.11.9" evidence="4"/>
<keyword evidence="8" id="KW-0482">Metalloprotease</keyword>
<sequence>MIPIQEYVARRQRLAEQLTDNSLCVIPAAGEVTRSRDTEYPFRQDSDFYYLTGFNEPDAVLVLIKQPDELETRLYCRPKDPQAEVWHGRRLGHEAAKEQLRVDKANALDDFQGELESLLNHKTSLYFPQGAYEWLDKQVFATLQMLRNKPKTGHAPDTLIDPRPLIHQMRLIKSEAEIATMRQAAAISVSAHKRTMQYCCPGRYEYQLAAELHHEFAMHGAHYPAYGTIVGGGDNACILHYTANEDELAEGELVLIDAGGEFNGYAADITRTFPVSGRFSEPQKQLYQIVLDAQLAAFKHIKPGGTLVAATEAAAEVITQGLLDVGILEGSLQQHMDEKTYREYFIHGLGHWLGLDVHDVGLYKTGETPVPLQPGMVLTVEPGIYISPEADVAEQWRGIGIRIEDNLVVTEQGHDNLTQGVPKTIEAIEALMTTRHNLDSGDDNRYRL</sequence>
<evidence type="ECO:0000256" key="5">
    <source>
        <dbReference type="ARBA" id="ARBA00022670"/>
    </source>
</evidence>
<dbReference type="InterPro" id="IPR001714">
    <property type="entry name" value="Pept_M24_MAP"/>
</dbReference>
<dbReference type="Gene3D" id="3.90.230.10">
    <property type="entry name" value="Creatinase/methionine aminopeptidase superfamily"/>
    <property type="match status" value="1"/>
</dbReference>
<evidence type="ECO:0000256" key="10">
    <source>
        <dbReference type="ARBA" id="ARBA00069363"/>
    </source>
</evidence>
<name>A0A2S2E0G0_9ALTE</name>
<evidence type="ECO:0000256" key="12">
    <source>
        <dbReference type="ARBA" id="ARBA00081411"/>
    </source>
</evidence>
<dbReference type="NCBIfam" id="NF008131">
    <property type="entry name" value="PRK10879.1"/>
    <property type="match status" value="1"/>
</dbReference>
<protein>
    <recommendedName>
        <fullName evidence="10">Xaa-Pro aminopeptidase</fullName>
        <ecNumber evidence="4">3.4.11.9</ecNumber>
    </recommendedName>
    <alternativeName>
        <fullName evidence="11">Aminopeptidase P II</fullName>
    </alternativeName>
    <alternativeName>
        <fullName evidence="12">X-Pro aminopeptidase</fullName>
    </alternativeName>
</protein>
<dbReference type="GO" id="GO:0030145">
    <property type="term" value="F:manganese ion binding"/>
    <property type="evidence" value="ECO:0007669"/>
    <property type="project" value="InterPro"/>
</dbReference>
<dbReference type="InterPro" id="IPR007865">
    <property type="entry name" value="Aminopep_P_N"/>
</dbReference>
<evidence type="ECO:0000256" key="6">
    <source>
        <dbReference type="ARBA" id="ARBA00022723"/>
    </source>
</evidence>
<dbReference type="GO" id="GO:0006508">
    <property type="term" value="P:proteolysis"/>
    <property type="evidence" value="ECO:0007669"/>
    <property type="project" value="UniProtKB-KW"/>
</dbReference>
<evidence type="ECO:0000313" key="15">
    <source>
        <dbReference type="Proteomes" id="UP000245728"/>
    </source>
</evidence>
<evidence type="ECO:0000256" key="2">
    <source>
        <dbReference type="ARBA" id="ARBA00001936"/>
    </source>
</evidence>
<dbReference type="Pfam" id="PF00557">
    <property type="entry name" value="Peptidase_M24"/>
    <property type="match status" value="1"/>
</dbReference>
<evidence type="ECO:0000256" key="9">
    <source>
        <dbReference type="ARBA" id="ARBA00023211"/>
    </source>
</evidence>
<evidence type="ECO:0000313" key="14">
    <source>
        <dbReference type="EMBL" id="AWL11128.1"/>
    </source>
</evidence>
<dbReference type="RefSeq" id="WP_109338797.1">
    <property type="nucleotide sequence ID" value="NZ_CP029347.1"/>
</dbReference>
<dbReference type="OrthoDB" id="9806388at2"/>
<dbReference type="InterPro" id="IPR029149">
    <property type="entry name" value="Creatin/AminoP/Spt16_N"/>
</dbReference>
<dbReference type="Proteomes" id="UP000245728">
    <property type="component" value="Chromosome"/>
</dbReference>
<dbReference type="FunFam" id="3.90.230.10:FF:000002">
    <property type="entry name" value="Xaa-Pro aminopeptidase 3"/>
    <property type="match status" value="1"/>
</dbReference>
<keyword evidence="9" id="KW-0464">Manganese</keyword>
<dbReference type="Pfam" id="PF05195">
    <property type="entry name" value="AMP_N"/>
    <property type="match status" value="1"/>
</dbReference>
<dbReference type="SUPFAM" id="SSF53092">
    <property type="entry name" value="Creatinase/prolidase N-terminal domain"/>
    <property type="match status" value="1"/>
</dbReference>
<evidence type="ECO:0000259" key="13">
    <source>
        <dbReference type="SMART" id="SM01011"/>
    </source>
</evidence>
<dbReference type="PRINTS" id="PR00599">
    <property type="entry name" value="MAPEPTIDASE"/>
</dbReference>
<feature type="domain" description="Aminopeptidase P N-terminal" evidence="13">
    <location>
        <begin position="2"/>
        <end position="136"/>
    </location>
</feature>
<keyword evidence="6" id="KW-0479">Metal-binding</keyword>
<dbReference type="InterPro" id="IPR001131">
    <property type="entry name" value="Peptidase_M24B_aminopep-P_CS"/>
</dbReference>
<dbReference type="SMART" id="SM01011">
    <property type="entry name" value="AMP_N"/>
    <property type="match status" value="1"/>
</dbReference>
<evidence type="ECO:0000256" key="3">
    <source>
        <dbReference type="ARBA" id="ARBA00008766"/>
    </source>
</evidence>
<comment type="catalytic activity">
    <reaction evidence="1">
        <text>Release of any N-terminal amino acid, including proline, that is linked to proline, even from a dipeptide or tripeptide.</text>
        <dbReference type="EC" id="3.4.11.9"/>
    </reaction>
</comment>
<evidence type="ECO:0000256" key="11">
    <source>
        <dbReference type="ARBA" id="ARBA00075356"/>
    </source>
</evidence>
<keyword evidence="5" id="KW-0645">Protease</keyword>
<comment type="cofactor">
    <cofactor evidence="2">
        <name>Mn(2+)</name>
        <dbReference type="ChEBI" id="CHEBI:29035"/>
    </cofactor>
</comment>
<evidence type="ECO:0000256" key="1">
    <source>
        <dbReference type="ARBA" id="ARBA00001424"/>
    </source>
</evidence>
<dbReference type="CDD" id="cd01087">
    <property type="entry name" value="Prolidase"/>
    <property type="match status" value="1"/>
</dbReference>
<dbReference type="EMBL" id="CP029347">
    <property type="protein sequence ID" value="AWL11128.1"/>
    <property type="molecule type" value="Genomic_DNA"/>
</dbReference>
<evidence type="ECO:0000256" key="7">
    <source>
        <dbReference type="ARBA" id="ARBA00022801"/>
    </source>
</evidence>
<dbReference type="GO" id="GO:0070006">
    <property type="term" value="F:metalloaminopeptidase activity"/>
    <property type="evidence" value="ECO:0007669"/>
    <property type="project" value="InterPro"/>
</dbReference>
<gene>
    <name evidence="14" type="primary">pepP</name>
    <name evidence="14" type="ORF">HMF8227_00632</name>
</gene>
<accession>A0A2S2E0G0</accession>
<dbReference type="PANTHER" id="PTHR43226">
    <property type="entry name" value="XAA-PRO AMINOPEPTIDASE 3"/>
    <property type="match status" value="1"/>
</dbReference>
<dbReference type="SUPFAM" id="SSF55920">
    <property type="entry name" value="Creatinase/aminopeptidase"/>
    <property type="match status" value="1"/>
</dbReference>
<dbReference type="InterPro" id="IPR000994">
    <property type="entry name" value="Pept_M24"/>
</dbReference>